<dbReference type="RefSeq" id="WP_139622573.1">
    <property type="nucleotide sequence ID" value="NZ_VDMP01000022.1"/>
</dbReference>
<reference evidence="10 11" key="1">
    <citation type="journal article" date="2016" name="Int. J. Syst. Evol. Microbiol.">
        <title>Nocardioides albidus sp. nov., an actinobacterium isolated from garden soil.</title>
        <authorList>
            <person name="Singh H."/>
            <person name="Du J."/>
            <person name="Trinh H."/>
            <person name="Won K."/>
            <person name="Yang J.E."/>
            <person name="Yin C."/>
            <person name="Kook M."/>
            <person name="Yi T.H."/>
        </authorList>
    </citation>
    <scope>NUCLEOTIDE SEQUENCE [LARGE SCALE GENOMIC DNA]</scope>
    <source>
        <strain evidence="10 11">CCTCC AB 2015297</strain>
    </source>
</reference>
<keyword evidence="3" id="KW-1003">Cell membrane</keyword>
<keyword evidence="5 7" id="KW-1133">Transmembrane helix</keyword>
<organism evidence="10 11">
    <name type="scientific">Nocardioides albidus</name>
    <dbReference type="NCBI Taxonomy" id="1517589"/>
    <lineage>
        <taxon>Bacteria</taxon>
        <taxon>Bacillati</taxon>
        <taxon>Actinomycetota</taxon>
        <taxon>Actinomycetes</taxon>
        <taxon>Propionibacteriales</taxon>
        <taxon>Nocardioidaceae</taxon>
        <taxon>Nocardioides</taxon>
    </lineage>
</organism>
<feature type="compositionally biased region" description="Basic and acidic residues" evidence="8">
    <location>
        <begin position="20"/>
        <end position="31"/>
    </location>
</feature>
<dbReference type="EMBL" id="VDMP01000022">
    <property type="protein sequence ID" value="TNM41178.1"/>
    <property type="molecule type" value="Genomic_DNA"/>
</dbReference>
<feature type="region of interest" description="Disordered" evidence="8">
    <location>
        <begin position="1"/>
        <end position="33"/>
    </location>
</feature>
<feature type="domain" description="ABC transmembrane type-1" evidence="9">
    <location>
        <begin position="94"/>
        <end position="274"/>
    </location>
</feature>
<dbReference type="Pfam" id="PF00528">
    <property type="entry name" value="BPD_transp_1"/>
    <property type="match status" value="1"/>
</dbReference>
<dbReference type="OrthoDB" id="7274389at2"/>
<comment type="caution">
    <text evidence="10">The sequence shown here is derived from an EMBL/GenBank/DDBJ whole genome shotgun (WGS) entry which is preliminary data.</text>
</comment>
<accession>A0A5C4VZ42</accession>
<dbReference type="InterPro" id="IPR000515">
    <property type="entry name" value="MetI-like"/>
</dbReference>
<evidence type="ECO:0000256" key="8">
    <source>
        <dbReference type="SAM" id="MobiDB-lite"/>
    </source>
</evidence>
<evidence type="ECO:0000256" key="5">
    <source>
        <dbReference type="ARBA" id="ARBA00022989"/>
    </source>
</evidence>
<evidence type="ECO:0000256" key="4">
    <source>
        <dbReference type="ARBA" id="ARBA00022692"/>
    </source>
</evidence>
<dbReference type="Proteomes" id="UP000313231">
    <property type="component" value="Unassembled WGS sequence"/>
</dbReference>
<comment type="similarity">
    <text evidence="7">Belongs to the binding-protein-dependent transport system permease family.</text>
</comment>
<evidence type="ECO:0000256" key="6">
    <source>
        <dbReference type="ARBA" id="ARBA00023136"/>
    </source>
</evidence>
<evidence type="ECO:0000313" key="10">
    <source>
        <dbReference type="EMBL" id="TNM41178.1"/>
    </source>
</evidence>
<keyword evidence="4 7" id="KW-0812">Transmembrane</keyword>
<evidence type="ECO:0000256" key="7">
    <source>
        <dbReference type="RuleBase" id="RU363032"/>
    </source>
</evidence>
<gene>
    <name evidence="10" type="ORF">FHP29_09255</name>
</gene>
<feature type="transmembrane region" description="Helical" evidence="7">
    <location>
        <begin position="98"/>
        <end position="123"/>
    </location>
</feature>
<keyword evidence="2 7" id="KW-0813">Transport</keyword>
<dbReference type="AlphaFoldDB" id="A0A5C4VZ42"/>
<evidence type="ECO:0000259" key="9">
    <source>
        <dbReference type="PROSITE" id="PS50928"/>
    </source>
</evidence>
<comment type="subcellular location">
    <subcellularLocation>
        <location evidence="1 7">Cell membrane</location>
        <topology evidence="1 7">Multi-pass membrane protein</topology>
    </subcellularLocation>
</comment>
<dbReference type="SUPFAM" id="SSF161098">
    <property type="entry name" value="MetI-like"/>
    <property type="match status" value="1"/>
</dbReference>
<evidence type="ECO:0000256" key="1">
    <source>
        <dbReference type="ARBA" id="ARBA00004651"/>
    </source>
</evidence>
<feature type="transmembrane region" description="Helical" evidence="7">
    <location>
        <begin position="255"/>
        <end position="275"/>
    </location>
</feature>
<feature type="transmembrane region" description="Helical" evidence="7">
    <location>
        <begin position="200"/>
        <end position="226"/>
    </location>
</feature>
<dbReference type="GO" id="GO:0005886">
    <property type="term" value="C:plasma membrane"/>
    <property type="evidence" value="ECO:0007669"/>
    <property type="project" value="UniProtKB-SubCell"/>
</dbReference>
<evidence type="ECO:0000256" key="3">
    <source>
        <dbReference type="ARBA" id="ARBA00022475"/>
    </source>
</evidence>
<dbReference type="GO" id="GO:0055085">
    <property type="term" value="P:transmembrane transport"/>
    <property type="evidence" value="ECO:0007669"/>
    <property type="project" value="InterPro"/>
</dbReference>
<dbReference type="PANTHER" id="PTHR30151:SF20">
    <property type="entry name" value="ABC TRANSPORTER PERMEASE PROTEIN HI_0355-RELATED"/>
    <property type="match status" value="1"/>
</dbReference>
<dbReference type="Gene3D" id="1.10.3720.10">
    <property type="entry name" value="MetI-like"/>
    <property type="match status" value="1"/>
</dbReference>
<dbReference type="InterPro" id="IPR035906">
    <property type="entry name" value="MetI-like_sf"/>
</dbReference>
<protein>
    <submittedName>
        <fullName evidence="10">ABC transporter permease</fullName>
    </submittedName>
</protein>
<keyword evidence="11" id="KW-1185">Reference proteome</keyword>
<proteinExistence type="inferred from homology"/>
<dbReference type="PANTHER" id="PTHR30151">
    <property type="entry name" value="ALKANE SULFONATE ABC TRANSPORTER-RELATED, MEMBRANE SUBUNIT"/>
    <property type="match status" value="1"/>
</dbReference>
<keyword evidence="6 7" id="KW-0472">Membrane</keyword>
<sequence length="290" mass="31400">MTRELEEMTITAPDNATPVREPRRDPAETARRKLARRQTTKVRALQALLLVAWIGLWQVTADQEWLDPVLGKSPGQSWDYFVGAIESGELWTNTKATMAAVVVSWVLASLVGAVCGIALGLLPTVERVISPFLDAANAMPRIALAPMFIVAFGIGMTAKVALACTLVFFIVLSGARAGVRSTDSEWLRLSAVLGATKLQLFWKIMLPVATPAIFAGLRLGLIYALLGVVGSELISAKDGLGQLIASYSSLFQMEAVYAILILLAIVAVLLNQLMVTAERWLLRWQAPADV</sequence>
<evidence type="ECO:0000313" key="11">
    <source>
        <dbReference type="Proteomes" id="UP000313231"/>
    </source>
</evidence>
<dbReference type="PROSITE" id="PS50928">
    <property type="entry name" value="ABC_TM1"/>
    <property type="match status" value="1"/>
</dbReference>
<dbReference type="CDD" id="cd06261">
    <property type="entry name" value="TM_PBP2"/>
    <property type="match status" value="1"/>
</dbReference>
<evidence type="ECO:0000256" key="2">
    <source>
        <dbReference type="ARBA" id="ARBA00022448"/>
    </source>
</evidence>
<name>A0A5C4VZ42_9ACTN</name>